<dbReference type="InterPro" id="IPR011051">
    <property type="entry name" value="RmlC_Cupin_sf"/>
</dbReference>
<dbReference type="InterPro" id="IPR003829">
    <property type="entry name" value="Pirin_N_dom"/>
</dbReference>
<dbReference type="Pfam" id="PF02678">
    <property type="entry name" value="Pirin"/>
    <property type="match status" value="1"/>
</dbReference>
<feature type="binding site" evidence="2">
    <location>
        <position position="57"/>
    </location>
    <ligand>
        <name>Fe cation</name>
        <dbReference type="ChEBI" id="CHEBI:24875"/>
    </ligand>
</feature>
<dbReference type="AlphaFoldDB" id="A0A418XNN4"/>
<evidence type="ECO:0000313" key="7">
    <source>
        <dbReference type="Proteomes" id="UP000284021"/>
    </source>
</evidence>
<name>A0A418XNN4_9PSED</name>
<dbReference type="InterPro" id="IPR041602">
    <property type="entry name" value="Quercetinase_C"/>
</dbReference>
<evidence type="ECO:0000259" key="5">
    <source>
        <dbReference type="Pfam" id="PF17954"/>
    </source>
</evidence>
<evidence type="ECO:0000256" key="1">
    <source>
        <dbReference type="ARBA" id="ARBA00008416"/>
    </source>
</evidence>
<dbReference type="CDD" id="cd20311">
    <property type="entry name" value="cupin_Yhhw_C"/>
    <property type="match status" value="1"/>
</dbReference>
<dbReference type="PANTHER" id="PTHR43212:SF3">
    <property type="entry name" value="QUERCETIN 2,3-DIOXYGENASE"/>
    <property type="match status" value="1"/>
</dbReference>
<evidence type="ECO:0000259" key="4">
    <source>
        <dbReference type="Pfam" id="PF02678"/>
    </source>
</evidence>
<proteinExistence type="inferred from homology"/>
<feature type="binding site" evidence="2">
    <location>
        <position position="101"/>
    </location>
    <ligand>
        <name>Fe cation</name>
        <dbReference type="ChEBI" id="CHEBI:24875"/>
    </ligand>
</feature>
<comment type="caution">
    <text evidence="6">The sequence shown here is derived from an EMBL/GenBank/DDBJ whole genome shotgun (WGS) entry which is preliminary data.</text>
</comment>
<dbReference type="Gene3D" id="2.60.120.10">
    <property type="entry name" value="Jelly Rolls"/>
    <property type="match status" value="2"/>
</dbReference>
<feature type="binding site" evidence="2">
    <location>
        <position position="103"/>
    </location>
    <ligand>
        <name>Fe cation</name>
        <dbReference type="ChEBI" id="CHEBI:24875"/>
    </ligand>
</feature>
<dbReference type="PANTHER" id="PTHR43212">
    <property type="entry name" value="QUERCETIN 2,3-DIOXYGENASE"/>
    <property type="match status" value="1"/>
</dbReference>
<feature type="binding site" evidence="2">
    <location>
        <position position="59"/>
    </location>
    <ligand>
        <name>Fe cation</name>
        <dbReference type="ChEBI" id="CHEBI:24875"/>
    </ligand>
</feature>
<evidence type="ECO:0000256" key="2">
    <source>
        <dbReference type="PIRSR" id="PIRSR006232-1"/>
    </source>
</evidence>
<dbReference type="InterPro" id="IPR012093">
    <property type="entry name" value="Pirin"/>
</dbReference>
<evidence type="ECO:0000256" key="3">
    <source>
        <dbReference type="RuleBase" id="RU003457"/>
    </source>
</evidence>
<organism evidence="6 7">
    <name type="scientific">Pseudomonas cavernicola</name>
    <dbReference type="NCBI Taxonomy" id="2320866"/>
    <lineage>
        <taxon>Bacteria</taxon>
        <taxon>Pseudomonadati</taxon>
        <taxon>Pseudomonadota</taxon>
        <taxon>Gammaproteobacteria</taxon>
        <taxon>Pseudomonadales</taxon>
        <taxon>Pseudomonadaceae</taxon>
        <taxon>Pseudomonas</taxon>
    </lineage>
</organism>
<dbReference type="SUPFAM" id="SSF51182">
    <property type="entry name" value="RmlC-like cupins"/>
    <property type="match status" value="1"/>
</dbReference>
<dbReference type="PIRSF" id="PIRSF006232">
    <property type="entry name" value="Pirin"/>
    <property type="match status" value="1"/>
</dbReference>
<dbReference type="InterPro" id="IPR014710">
    <property type="entry name" value="RmlC-like_jellyroll"/>
</dbReference>
<dbReference type="EMBL" id="QYUR01000002">
    <property type="protein sequence ID" value="RJG14046.1"/>
    <property type="molecule type" value="Genomic_DNA"/>
</dbReference>
<keyword evidence="2" id="KW-0479">Metal-binding</keyword>
<feature type="domain" description="Quercetin 2,3-dioxygenase C-terminal cupin" evidence="5">
    <location>
        <begin position="146"/>
        <end position="231"/>
    </location>
</feature>
<comment type="cofactor">
    <cofactor evidence="2">
        <name>Fe cation</name>
        <dbReference type="ChEBI" id="CHEBI:24875"/>
    </cofactor>
    <text evidence="2">Binds 1 Fe cation per subunit.</text>
</comment>
<keyword evidence="7" id="KW-1185">Reference proteome</keyword>
<dbReference type="Pfam" id="PF17954">
    <property type="entry name" value="Pirin_C_2"/>
    <property type="match status" value="1"/>
</dbReference>
<feature type="domain" description="Pirin N-terminal" evidence="4">
    <location>
        <begin position="12"/>
        <end position="119"/>
    </location>
</feature>
<dbReference type="CDD" id="cd02910">
    <property type="entry name" value="cupin_Yhhw_N"/>
    <property type="match status" value="1"/>
</dbReference>
<comment type="similarity">
    <text evidence="1 3">Belongs to the pirin family.</text>
</comment>
<dbReference type="RefSeq" id="WP_119954598.1">
    <property type="nucleotide sequence ID" value="NZ_QYUR01000002.1"/>
</dbReference>
<gene>
    <name evidence="6" type="ORF">D3879_12780</name>
</gene>
<evidence type="ECO:0000313" key="6">
    <source>
        <dbReference type="EMBL" id="RJG14046.1"/>
    </source>
</evidence>
<sequence>MLEVRKAGTRGVANLGWLKSRHSFSFGNYHDPDEMGFSDLRVINDDRIAPGRGFSPHAHRDMEIVTYVLEGAVAHKDSLGTGSVIKPGDVQIMSAGTGVTHSEYNHSKVKPLHLLQVWLAPKAKRLPPRYQQKHFALEQRRGCLRLLISANGQDGSLSIQQDARMYAGLFDGRETATLKLSTSRYAYVHVARGKIRVNGTPLSEGDGARVQHEQLLTLDSGIDSEVLVFDLRARAR</sequence>
<dbReference type="Proteomes" id="UP000284021">
    <property type="component" value="Unassembled WGS sequence"/>
</dbReference>
<dbReference type="GO" id="GO:0046872">
    <property type="term" value="F:metal ion binding"/>
    <property type="evidence" value="ECO:0007669"/>
    <property type="project" value="UniProtKB-KW"/>
</dbReference>
<protein>
    <submittedName>
        <fullName evidence="6">Pirin family protein</fullName>
    </submittedName>
</protein>
<accession>A0A418XNN4</accession>
<keyword evidence="2" id="KW-0408">Iron</keyword>
<dbReference type="OrthoDB" id="9780903at2"/>
<reference evidence="6 7" key="1">
    <citation type="submission" date="2018-09" db="EMBL/GenBank/DDBJ databases">
        <authorList>
            <person name="Zhu H."/>
        </authorList>
    </citation>
    <scope>NUCLEOTIDE SEQUENCE [LARGE SCALE GENOMIC DNA]</scope>
    <source>
        <strain evidence="6 7">K1S02-6</strain>
    </source>
</reference>